<protein>
    <submittedName>
        <fullName evidence="1">Uncharacterized protein</fullName>
    </submittedName>
</protein>
<accession>A0ABX7NLQ2</accession>
<keyword evidence="2" id="KW-1185">Reference proteome</keyword>
<sequence length="288" mass="31722">MSTAPDHHTSFISIVGTNPRDLQLLANLSPPVDDPESIVTVIVSLVHEANTTWTKLLEVDAWVTDLARSSSGRLYAVDMDGQLHFTDSKGAWTNRDVGCPDGLVSLWVASDDQVFAAGDHGERVRVSGKQVDIVRDEQERRLNAVHGCSTDDVYMVGEKGAVFRYQGQTWSELESPTNYSLLSVLCRSPREVYLAGARGMLFRGDGDTWEQLKAPEVTITSLAWYRDALYAAAGKDGIFRLGPQGLEKLKDLTLYRLRVIGDHLFGLGGRLVARFDGKGWWGGPVNSL</sequence>
<reference evidence="1 2" key="1">
    <citation type="submission" date="2021-02" db="EMBL/GenBank/DDBJ databases">
        <title>De Novo genome assembly of isolated myxobacteria.</title>
        <authorList>
            <person name="Stevens D.C."/>
        </authorList>
    </citation>
    <scope>NUCLEOTIDE SEQUENCE [LARGE SCALE GENOMIC DNA]</scope>
    <source>
        <strain evidence="2">SCPEA02</strain>
    </source>
</reference>
<gene>
    <name evidence="1" type="ORF">JY651_31430</name>
</gene>
<proteinExistence type="predicted"/>
<name>A0ABX7NLQ2_9BACT</name>
<evidence type="ECO:0000313" key="1">
    <source>
        <dbReference type="EMBL" id="QSQ19784.1"/>
    </source>
</evidence>
<dbReference type="RefSeq" id="WP_206721366.1">
    <property type="nucleotide sequence ID" value="NZ_CP071090.1"/>
</dbReference>
<organism evidence="1 2">
    <name type="scientific">Pyxidicoccus parkwayensis</name>
    <dbReference type="NCBI Taxonomy" id="2813578"/>
    <lineage>
        <taxon>Bacteria</taxon>
        <taxon>Pseudomonadati</taxon>
        <taxon>Myxococcota</taxon>
        <taxon>Myxococcia</taxon>
        <taxon>Myxococcales</taxon>
        <taxon>Cystobacterineae</taxon>
        <taxon>Myxococcaceae</taxon>
        <taxon>Pyxidicoccus</taxon>
    </lineage>
</organism>
<evidence type="ECO:0000313" key="2">
    <source>
        <dbReference type="Proteomes" id="UP000662747"/>
    </source>
</evidence>
<dbReference type="Proteomes" id="UP000662747">
    <property type="component" value="Chromosome"/>
</dbReference>
<dbReference type="EMBL" id="CP071090">
    <property type="protein sequence ID" value="QSQ19784.1"/>
    <property type="molecule type" value="Genomic_DNA"/>
</dbReference>
<dbReference type="SUPFAM" id="SSF75011">
    <property type="entry name" value="3-carboxy-cis,cis-mucoante lactonizing enzyme"/>
    <property type="match status" value="1"/>
</dbReference>